<dbReference type="EC" id="3.2.1.39" evidence="3"/>
<protein>
    <recommendedName>
        <fullName evidence="3">glucan endo-1,3-beta-D-glucosidase</fullName>
        <ecNumber evidence="3">3.2.1.39</ecNumber>
    </recommendedName>
</protein>
<reference evidence="11" key="1">
    <citation type="submission" date="2021-01" db="EMBL/GenBank/DDBJ databases">
        <title>Adiantum capillus-veneris genome.</title>
        <authorList>
            <person name="Fang Y."/>
            <person name="Liao Q."/>
        </authorList>
    </citation>
    <scope>NUCLEOTIDE SEQUENCE</scope>
    <source>
        <strain evidence="11">H3</strain>
        <tissue evidence="11">Leaf</tissue>
    </source>
</reference>
<comment type="similarity">
    <text evidence="2 7">Belongs to the glycosyl hydrolase 17 family.</text>
</comment>
<dbReference type="FunFam" id="3.20.20.80:FF:000005">
    <property type="entry name" value="Glucan endo-1,3-beta-glucosidase 14"/>
    <property type="match status" value="1"/>
</dbReference>
<evidence type="ECO:0000256" key="1">
    <source>
        <dbReference type="ARBA" id="ARBA00000382"/>
    </source>
</evidence>
<evidence type="ECO:0000256" key="7">
    <source>
        <dbReference type="RuleBase" id="RU004335"/>
    </source>
</evidence>
<comment type="catalytic activity">
    <reaction evidence="1">
        <text>Hydrolysis of (1-&gt;3)-beta-D-glucosidic linkages in (1-&gt;3)-beta-D-glucans.</text>
        <dbReference type="EC" id="3.2.1.39"/>
    </reaction>
</comment>
<evidence type="ECO:0000256" key="10">
    <source>
        <dbReference type="SAM" id="SignalP"/>
    </source>
</evidence>
<dbReference type="Gene3D" id="3.20.20.80">
    <property type="entry name" value="Glycosidases"/>
    <property type="match status" value="1"/>
</dbReference>
<evidence type="ECO:0000256" key="6">
    <source>
        <dbReference type="ARBA" id="ARBA00023295"/>
    </source>
</evidence>
<dbReference type="InterPro" id="IPR017853">
    <property type="entry name" value="GH"/>
</dbReference>
<dbReference type="GO" id="GO:0042973">
    <property type="term" value="F:glucan endo-1,3-beta-D-glucosidase activity"/>
    <property type="evidence" value="ECO:0007669"/>
    <property type="project" value="UniProtKB-EC"/>
</dbReference>
<organism evidence="11 12">
    <name type="scientific">Adiantum capillus-veneris</name>
    <name type="common">Maidenhair fern</name>
    <dbReference type="NCBI Taxonomy" id="13818"/>
    <lineage>
        <taxon>Eukaryota</taxon>
        <taxon>Viridiplantae</taxon>
        <taxon>Streptophyta</taxon>
        <taxon>Embryophyta</taxon>
        <taxon>Tracheophyta</taxon>
        <taxon>Polypodiopsida</taxon>
        <taxon>Polypodiidae</taxon>
        <taxon>Polypodiales</taxon>
        <taxon>Pteridineae</taxon>
        <taxon>Pteridaceae</taxon>
        <taxon>Vittarioideae</taxon>
        <taxon>Adiantum</taxon>
    </lineage>
</organism>
<evidence type="ECO:0000256" key="9">
    <source>
        <dbReference type="SAM" id="MobiDB-lite"/>
    </source>
</evidence>
<proteinExistence type="inferred from homology"/>
<feature type="region of interest" description="Disordered" evidence="9">
    <location>
        <begin position="361"/>
        <end position="382"/>
    </location>
</feature>
<name>A0A9D4V3X7_ADICA</name>
<keyword evidence="4 10" id="KW-0732">Signal</keyword>
<comment type="caution">
    <text evidence="11">The sequence shown here is derived from an EMBL/GenBank/DDBJ whole genome shotgun (WGS) entry which is preliminary data.</text>
</comment>
<dbReference type="InterPro" id="IPR000490">
    <property type="entry name" value="Glyco_hydro_17"/>
</dbReference>
<dbReference type="OrthoDB" id="1938138at2759"/>
<dbReference type="GO" id="GO:0005975">
    <property type="term" value="P:carbohydrate metabolic process"/>
    <property type="evidence" value="ECO:0007669"/>
    <property type="project" value="InterPro"/>
</dbReference>
<evidence type="ECO:0000256" key="3">
    <source>
        <dbReference type="ARBA" id="ARBA00012780"/>
    </source>
</evidence>
<dbReference type="PROSITE" id="PS00587">
    <property type="entry name" value="GLYCOSYL_HYDROL_F17"/>
    <property type="match status" value="1"/>
</dbReference>
<accession>A0A9D4V3X7</accession>
<dbReference type="InterPro" id="IPR044965">
    <property type="entry name" value="Glyco_hydro_17_plant"/>
</dbReference>
<evidence type="ECO:0000256" key="8">
    <source>
        <dbReference type="RuleBase" id="RU004336"/>
    </source>
</evidence>
<feature type="signal peptide" evidence="10">
    <location>
        <begin position="1"/>
        <end position="19"/>
    </location>
</feature>
<dbReference type="AlphaFoldDB" id="A0A9D4V3X7"/>
<sequence length="419" mass="44622">MAAPLFLATALLVTSFTGAYSSLGINYGTLGDNLPPAAEVASFLKAAAKGPIVLSKVKLFNTDPNIILAFANTGVDIIIGMSTADLIEVGNRASISAATQWVEYNVAPYVPATSIVGVAVGNEVVLTHDKALIAHVVPAMQNLHLALNSLNLSTSICVSSPFTLGILHSSVPPSSATFKKPSLMVPVLSFLASNGFPFMANVYPFFAYASDPNPFMLDYALFNSSAGYTDPLTNLHYTNMFDAQLDAIYSAMAHLGFSNISIMVTETGWPSSGDPTQVGVNVNNAQMYINNLIEHIYSNQGTPLRPKQPVDTYIFALFNEDLKPGPTSERNYGLFKPDFTPVYSTVLLDSALSVNNKSSTSDAALSSKMSPTPSPTVSESPSTSLASSQFVKALVWNVPLLIVATLIVQNTNLPYTLSQ</sequence>
<dbReference type="PANTHER" id="PTHR32227">
    <property type="entry name" value="GLUCAN ENDO-1,3-BETA-GLUCOSIDASE BG1-RELATED-RELATED"/>
    <property type="match status" value="1"/>
</dbReference>
<dbReference type="EMBL" id="JABFUD020000006">
    <property type="protein sequence ID" value="KAI5078798.1"/>
    <property type="molecule type" value="Genomic_DNA"/>
</dbReference>
<feature type="chain" id="PRO_5038822887" description="glucan endo-1,3-beta-D-glucosidase" evidence="10">
    <location>
        <begin position="20"/>
        <end position="419"/>
    </location>
</feature>
<evidence type="ECO:0000256" key="2">
    <source>
        <dbReference type="ARBA" id="ARBA00008773"/>
    </source>
</evidence>
<gene>
    <name evidence="11" type="ORF">GOP47_0006469</name>
</gene>
<evidence type="ECO:0000256" key="4">
    <source>
        <dbReference type="ARBA" id="ARBA00022729"/>
    </source>
</evidence>
<evidence type="ECO:0000256" key="5">
    <source>
        <dbReference type="ARBA" id="ARBA00022801"/>
    </source>
</evidence>
<evidence type="ECO:0000313" key="12">
    <source>
        <dbReference type="Proteomes" id="UP000886520"/>
    </source>
</evidence>
<keyword evidence="5 8" id="KW-0378">Hydrolase</keyword>
<dbReference type="Proteomes" id="UP000886520">
    <property type="component" value="Chromosome 6"/>
</dbReference>
<keyword evidence="12" id="KW-1185">Reference proteome</keyword>
<dbReference type="Pfam" id="PF00332">
    <property type="entry name" value="Glyco_hydro_17"/>
    <property type="match status" value="1"/>
</dbReference>
<keyword evidence="6 8" id="KW-0326">Glycosidase</keyword>
<evidence type="ECO:0000313" key="11">
    <source>
        <dbReference type="EMBL" id="KAI5078798.1"/>
    </source>
</evidence>
<dbReference type="SUPFAM" id="SSF51445">
    <property type="entry name" value="(Trans)glycosidases"/>
    <property type="match status" value="1"/>
</dbReference>